<feature type="binding site" evidence="7">
    <location>
        <position position="59"/>
    </location>
    <ligand>
        <name>substrate</name>
    </ligand>
</feature>
<reference evidence="8" key="1">
    <citation type="journal article" date="2005" name="Environ. Microbiol.">
        <title>Genetic and functional properties of uncultivated thermophilic crenarchaeotes from a subsurface gold mine as revealed by analysis of genome fragments.</title>
        <authorList>
            <person name="Nunoura T."/>
            <person name="Hirayama H."/>
            <person name="Takami H."/>
            <person name="Oida H."/>
            <person name="Nishi S."/>
            <person name="Shimamura S."/>
            <person name="Suzuki Y."/>
            <person name="Inagaki F."/>
            <person name="Takai K."/>
            <person name="Nealson K.H."/>
            <person name="Horikoshi K."/>
        </authorList>
    </citation>
    <scope>NUCLEOTIDE SEQUENCE</scope>
</reference>
<keyword evidence="5 7" id="KW-0067">ATP-binding</keyword>
<dbReference type="InterPro" id="IPR031322">
    <property type="entry name" value="Shikimate/glucono_kinase"/>
</dbReference>
<keyword evidence="7" id="KW-0479">Metal-binding</keyword>
<keyword evidence="1 7" id="KW-0028">Amino-acid biosynthesis</keyword>
<comment type="catalytic activity">
    <reaction evidence="7">
        <text>shikimate + ATP = 3-phosphoshikimate + ADP + H(+)</text>
        <dbReference type="Rhea" id="RHEA:13121"/>
        <dbReference type="ChEBI" id="CHEBI:15378"/>
        <dbReference type="ChEBI" id="CHEBI:30616"/>
        <dbReference type="ChEBI" id="CHEBI:36208"/>
        <dbReference type="ChEBI" id="CHEBI:145989"/>
        <dbReference type="ChEBI" id="CHEBI:456216"/>
        <dbReference type="EC" id="2.7.1.71"/>
    </reaction>
</comment>
<dbReference type="EMBL" id="AP011770">
    <property type="protein sequence ID" value="BAL57210.1"/>
    <property type="molecule type" value="Genomic_DNA"/>
</dbReference>
<feature type="binding site" evidence="7">
    <location>
        <position position="152"/>
    </location>
    <ligand>
        <name>ATP</name>
        <dbReference type="ChEBI" id="CHEBI:30616"/>
    </ligand>
</feature>
<dbReference type="UniPathway" id="UPA00053">
    <property type="reaction ID" value="UER00088"/>
</dbReference>
<comment type="pathway">
    <text evidence="7">Metabolic intermediate biosynthesis; chorismate biosynthesis; chorismate from D-erythrose 4-phosphate and phosphoenolpyruvate: step 5/7.</text>
</comment>
<feature type="binding site" evidence="7">
    <location>
        <begin position="13"/>
        <end position="18"/>
    </location>
    <ligand>
        <name>ATP</name>
        <dbReference type="ChEBI" id="CHEBI:30616"/>
    </ligand>
</feature>
<name>H5SFM2_9CHLR</name>
<dbReference type="HAMAP" id="MF_00109">
    <property type="entry name" value="Shikimate_kinase"/>
    <property type="match status" value="1"/>
</dbReference>
<evidence type="ECO:0000256" key="1">
    <source>
        <dbReference type="ARBA" id="ARBA00022605"/>
    </source>
</evidence>
<dbReference type="EMBL" id="AP011705">
    <property type="protein sequence ID" value="BAL54958.1"/>
    <property type="molecule type" value="Genomic_DNA"/>
</dbReference>
<feature type="binding site" evidence="7">
    <location>
        <position position="35"/>
    </location>
    <ligand>
        <name>substrate</name>
    </ligand>
</feature>
<keyword evidence="2 7" id="KW-0808">Transferase</keyword>
<dbReference type="InterPro" id="IPR000623">
    <property type="entry name" value="Shikimate_kinase/TSH1"/>
</dbReference>
<dbReference type="PRINTS" id="PR01100">
    <property type="entry name" value="SHIKIMTKNASE"/>
</dbReference>
<comment type="subcellular location">
    <subcellularLocation>
        <location evidence="7">Cytoplasm</location>
    </subcellularLocation>
</comment>
<evidence type="ECO:0000256" key="7">
    <source>
        <dbReference type="HAMAP-Rule" id="MF_00109"/>
    </source>
</evidence>
<dbReference type="PANTHER" id="PTHR21087">
    <property type="entry name" value="SHIKIMATE KINASE"/>
    <property type="match status" value="1"/>
</dbReference>
<protein>
    <recommendedName>
        <fullName evidence="7">Shikimate kinase</fullName>
        <shortName evidence="7">SK</shortName>
        <ecNumber evidence="7">2.7.1.71</ecNumber>
    </recommendedName>
</protein>
<dbReference type="AlphaFoldDB" id="H5SFM2"/>
<evidence type="ECO:0000256" key="6">
    <source>
        <dbReference type="ARBA" id="ARBA00023141"/>
    </source>
</evidence>
<evidence type="ECO:0000256" key="2">
    <source>
        <dbReference type="ARBA" id="ARBA00022679"/>
    </source>
</evidence>
<comment type="function">
    <text evidence="7">Catalyzes the specific phosphorylation of the 3-hydroxyl group of shikimic acid using ATP as a cosubstrate.</text>
</comment>
<dbReference type="GO" id="GO:0008652">
    <property type="term" value="P:amino acid biosynthetic process"/>
    <property type="evidence" value="ECO:0007669"/>
    <property type="project" value="UniProtKB-KW"/>
</dbReference>
<dbReference type="GO" id="GO:0004765">
    <property type="term" value="F:shikimate kinase activity"/>
    <property type="evidence" value="ECO:0007669"/>
    <property type="project" value="UniProtKB-UniRule"/>
</dbReference>
<keyword evidence="3 7" id="KW-0547">Nucleotide-binding</keyword>
<evidence type="ECO:0000313" key="8">
    <source>
        <dbReference type="EMBL" id="BAL54958.1"/>
    </source>
</evidence>
<comment type="subunit">
    <text evidence="7">Monomer.</text>
</comment>
<feature type="binding site" evidence="7">
    <location>
        <position position="120"/>
    </location>
    <ligand>
        <name>ATP</name>
        <dbReference type="ChEBI" id="CHEBI:30616"/>
    </ligand>
</feature>
<dbReference type="GO" id="GO:0009073">
    <property type="term" value="P:aromatic amino acid family biosynthetic process"/>
    <property type="evidence" value="ECO:0007669"/>
    <property type="project" value="UniProtKB-KW"/>
</dbReference>
<proteinExistence type="inferred from homology"/>
<keyword evidence="7" id="KW-0963">Cytoplasm</keyword>
<dbReference type="Pfam" id="PF01202">
    <property type="entry name" value="SKI"/>
    <property type="match status" value="1"/>
</dbReference>
<dbReference type="GO" id="GO:0005829">
    <property type="term" value="C:cytosol"/>
    <property type="evidence" value="ECO:0007669"/>
    <property type="project" value="TreeGrafter"/>
</dbReference>
<dbReference type="GO" id="GO:0005524">
    <property type="term" value="F:ATP binding"/>
    <property type="evidence" value="ECO:0007669"/>
    <property type="project" value="UniProtKB-UniRule"/>
</dbReference>
<dbReference type="CDD" id="cd00464">
    <property type="entry name" value="SK"/>
    <property type="match status" value="1"/>
</dbReference>
<dbReference type="GO" id="GO:0000287">
    <property type="term" value="F:magnesium ion binding"/>
    <property type="evidence" value="ECO:0007669"/>
    <property type="project" value="UniProtKB-UniRule"/>
</dbReference>
<evidence type="ECO:0000256" key="4">
    <source>
        <dbReference type="ARBA" id="ARBA00022777"/>
    </source>
</evidence>
<feature type="binding site" evidence="7">
    <location>
        <position position="137"/>
    </location>
    <ligand>
        <name>substrate</name>
    </ligand>
</feature>
<feature type="binding site" evidence="7">
    <location>
        <position position="82"/>
    </location>
    <ligand>
        <name>substrate</name>
    </ligand>
</feature>
<dbReference type="InterPro" id="IPR027417">
    <property type="entry name" value="P-loop_NTPase"/>
</dbReference>
<comment type="similarity">
    <text evidence="7">Belongs to the shikimate kinase family.</text>
</comment>
<dbReference type="GO" id="GO:0009423">
    <property type="term" value="P:chorismate biosynthetic process"/>
    <property type="evidence" value="ECO:0007669"/>
    <property type="project" value="UniProtKB-UniRule"/>
</dbReference>
<dbReference type="Gene3D" id="3.40.50.300">
    <property type="entry name" value="P-loop containing nucleotide triphosphate hydrolases"/>
    <property type="match status" value="1"/>
</dbReference>
<keyword evidence="7" id="KW-0460">Magnesium</keyword>
<comment type="cofactor">
    <cofactor evidence="7">
        <name>Mg(2+)</name>
        <dbReference type="ChEBI" id="CHEBI:18420"/>
    </cofactor>
    <text evidence="7">Binds 1 Mg(2+) ion per subunit.</text>
</comment>
<gene>
    <name evidence="7" type="primary">aroK</name>
    <name evidence="8" type="ORF">HGMM_F22C05C04</name>
    <name evidence="9" type="ORF">HGMM_F48D12C09</name>
</gene>
<dbReference type="EC" id="2.7.1.71" evidence="7"/>
<dbReference type="PANTHER" id="PTHR21087:SF16">
    <property type="entry name" value="SHIKIMATE KINASE 1, CHLOROPLASTIC"/>
    <property type="match status" value="1"/>
</dbReference>
<keyword evidence="6 7" id="KW-0057">Aromatic amino acid biosynthesis</keyword>
<evidence type="ECO:0000256" key="3">
    <source>
        <dbReference type="ARBA" id="ARBA00022741"/>
    </source>
</evidence>
<sequence>MKEVHLALTGFMGSGKTTVGRMLAQRLGRRFVDTDEVIVAHMGISIPEIFARYGEQEFRRVEAQICQELLATTEPMVIALGGGAVLNAETRQKLEEHAVVFALVCELDEIIRRVGKGGDRPLYSSRREQLEALLRARQPLYARYPQIDTTSRSPEVVAEMILQRWKSQS</sequence>
<evidence type="ECO:0000313" key="9">
    <source>
        <dbReference type="EMBL" id="BAL57210.1"/>
    </source>
</evidence>
<evidence type="ECO:0000256" key="5">
    <source>
        <dbReference type="ARBA" id="ARBA00022840"/>
    </source>
</evidence>
<keyword evidence="4 7" id="KW-0418">Kinase</keyword>
<accession>H5SFM2</accession>
<organism evidence="8">
    <name type="scientific">uncultured Chloroflexota bacterium</name>
    <dbReference type="NCBI Taxonomy" id="166587"/>
    <lineage>
        <taxon>Bacteria</taxon>
        <taxon>Bacillati</taxon>
        <taxon>Chloroflexota</taxon>
        <taxon>environmental samples</taxon>
    </lineage>
</organism>
<dbReference type="SUPFAM" id="SSF52540">
    <property type="entry name" value="P-loop containing nucleoside triphosphate hydrolases"/>
    <property type="match status" value="1"/>
</dbReference>
<feature type="binding site" evidence="7">
    <location>
        <position position="17"/>
    </location>
    <ligand>
        <name>Mg(2+)</name>
        <dbReference type="ChEBI" id="CHEBI:18420"/>
    </ligand>
</feature>
<reference evidence="8" key="2">
    <citation type="journal article" date="2012" name="PLoS ONE">
        <title>A Deeply Branching Thermophilic Bacterium with an Ancient Acetyl-CoA Pathway Dominates a Subsurface Ecosystem.</title>
        <authorList>
            <person name="Takami H."/>
            <person name="Noguchi H."/>
            <person name="Takaki Y."/>
            <person name="Uchiyama I."/>
            <person name="Toyoda A."/>
            <person name="Nishi S."/>
            <person name="Chee G.-J."/>
            <person name="Arai W."/>
            <person name="Nunoura T."/>
            <person name="Itoh T."/>
            <person name="Hattori M."/>
            <person name="Takai K."/>
        </authorList>
    </citation>
    <scope>NUCLEOTIDE SEQUENCE</scope>
</reference>